<keyword evidence="1 4" id="KW-0378">Hydrolase</keyword>
<dbReference type="NCBIfam" id="TIGR01353">
    <property type="entry name" value="dGTP_triPase"/>
    <property type="match status" value="1"/>
</dbReference>
<keyword evidence="2" id="KW-0175">Coiled coil</keyword>
<dbReference type="AlphaFoldDB" id="D1AYT2"/>
<dbReference type="InterPro" id="IPR023293">
    <property type="entry name" value="dGTP_triP_hydro_central_sf"/>
</dbReference>
<proteinExistence type="predicted"/>
<protein>
    <submittedName>
        <fullName evidence="4">Deoxyguanosinetriphosphate triphosphohydrolase</fullName>
        <ecNumber evidence="4">3.1.5.1</ecNumber>
    </submittedName>
</protein>
<dbReference type="KEGG" id="smf:Smon_0993"/>
<dbReference type="EC" id="3.1.5.1" evidence="4"/>
<dbReference type="RefSeq" id="WP_012859007.1">
    <property type="nucleotide sequence ID" value="NC_013515.1"/>
</dbReference>
<dbReference type="PANTHER" id="PTHR11373">
    <property type="entry name" value="DEOXYNUCLEOSIDE TRIPHOSPHATE TRIPHOSPHOHYDROLASE"/>
    <property type="match status" value="1"/>
</dbReference>
<dbReference type="Gene3D" id="1.10.3210.10">
    <property type="entry name" value="Hypothetical protein af1432"/>
    <property type="match status" value="1"/>
</dbReference>
<dbReference type="PROSITE" id="PS51831">
    <property type="entry name" value="HD"/>
    <property type="match status" value="1"/>
</dbReference>
<keyword evidence="5" id="KW-1185">Reference proteome</keyword>
<dbReference type="HOGENOM" id="CLU_028163_2_0_0"/>
<dbReference type="OrthoDB" id="9803619at2"/>
<evidence type="ECO:0000313" key="4">
    <source>
        <dbReference type="EMBL" id="ACZ01458.1"/>
    </source>
</evidence>
<dbReference type="Proteomes" id="UP000002072">
    <property type="component" value="Chromosome"/>
</dbReference>
<reference evidence="4 5" key="1">
    <citation type="journal article" date="2009" name="Stand. Genomic Sci.">
        <title>Complete genome sequence of Streptobacillus moniliformis type strain (9901T).</title>
        <authorList>
            <person name="Nolan M."/>
            <person name="Gronow S."/>
            <person name="Lapidus A."/>
            <person name="Ivanova N."/>
            <person name="Copeland A."/>
            <person name="Lucas S."/>
            <person name="Del Rio T.G."/>
            <person name="Chen F."/>
            <person name="Tice H."/>
            <person name="Pitluck S."/>
            <person name="Cheng J.F."/>
            <person name="Sims D."/>
            <person name="Meincke L."/>
            <person name="Bruce D."/>
            <person name="Goodwin L."/>
            <person name="Brettin T."/>
            <person name="Han C."/>
            <person name="Detter J.C."/>
            <person name="Ovchinikova G."/>
            <person name="Pati A."/>
            <person name="Mavromatis K."/>
            <person name="Mikhailova N."/>
            <person name="Chen A."/>
            <person name="Palaniappan K."/>
            <person name="Land M."/>
            <person name="Hauser L."/>
            <person name="Chang Y.J."/>
            <person name="Jeffries C.D."/>
            <person name="Rohde M."/>
            <person name="Sproer C."/>
            <person name="Goker M."/>
            <person name="Bristow J."/>
            <person name="Eisen J.A."/>
            <person name="Markowitz V."/>
            <person name="Hugenholtz P."/>
            <person name="Kyrpides N.C."/>
            <person name="Klenk H.P."/>
            <person name="Chain P."/>
        </authorList>
    </citation>
    <scope>NUCLEOTIDE SEQUENCE [LARGE SCALE GENOMIC DNA]</scope>
    <source>
        <strain evidence="5">ATCC 14647 / DSM 12112 / NCTC 10651 / 9901</strain>
    </source>
</reference>
<dbReference type="Pfam" id="PF01966">
    <property type="entry name" value="HD"/>
    <property type="match status" value="1"/>
</dbReference>
<gene>
    <name evidence="4" type="ordered locus">Smon_0993</name>
</gene>
<dbReference type="InterPro" id="IPR006261">
    <property type="entry name" value="dGTPase"/>
</dbReference>
<dbReference type="InterPro" id="IPR026875">
    <property type="entry name" value="PHydrolase_assoc_dom"/>
</dbReference>
<feature type="coiled-coil region" evidence="2">
    <location>
        <begin position="438"/>
        <end position="472"/>
    </location>
</feature>
<evidence type="ECO:0000259" key="3">
    <source>
        <dbReference type="PROSITE" id="PS51831"/>
    </source>
</evidence>
<dbReference type="NCBIfam" id="NF002205">
    <property type="entry name" value="PRK01096.1"/>
    <property type="match status" value="1"/>
</dbReference>
<evidence type="ECO:0000313" key="5">
    <source>
        <dbReference type="Proteomes" id="UP000002072"/>
    </source>
</evidence>
<dbReference type="PANTHER" id="PTHR11373:SF32">
    <property type="entry name" value="DEOXYGUANOSINETRIPHOSPHATE TRIPHOSPHOHYDROLASE"/>
    <property type="match status" value="1"/>
</dbReference>
<sequence length="508" mass="59629">MNWKNLLSINTRRARSRIKASDIRNDFEKDYHRVISSPSFRRLQDKTQAFPLEENDFVRTRLTHSLEVSSFAKSIAQSIGKRIIEEKIDPDFGYEELNAISTILSSAALIHDIGNPPFGHFGEDTIRMWFSNYIDKTDIKDFNGEVKKIKDLLTPQMIADFENFEGNAQAIRVVSKLHFLVDENGMNLTYALLNTLIKYPVSSQDIDRESGNIKDKKMGYFLAEEDVFLDVVKSTGTYDEKENKIYRHPLTFLLEAADDIAYITADVEDGLKKKYLNYYNLENALREYGFEDGDIFYDRLIKYKEEAKKKGYESIHNYAASRWIISIQGLIIKDVVNNFISNYKEIMNGTFTKALLEDGRSSRIVKMLKYASRKYIFESKKNNQMELTANIMIQFLLEKFVDSIIYYDTKFEKDNSVHKKYRIILSENQKYVYHVYANDFENKQRAKLEAKIDEEKLEGNKKERLEQEYENKIYNYKLYLRLLLVTDYISGMTDSYIKTTYQELMGIK</sequence>
<evidence type="ECO:0000256" key="1">
    <source>
        <dbReference type="ARBA" id="ARBA00022801"/>
    </source>
</evidence>
<dbReference type="InterPro" id="IPR006674">
    <property type="entry name" value="HD_domain"/>
</dbReference>
<name>D1AYT2_STRM9</name>
<dbReference type="STRING" id="519441.Smon_0993"/>
<organism evidence="4 5">
    <name type="scientific">Streptobacillus moniliformis (strain ATCC 14647 / DSM 12112 / NCTC 10651 / 9901)</name>
    <dbReference type="NCBI Taxonomy" id="519441"/>
    <lineage>
        <taxon>Bacteria</taxon>
        <taxon>Fusobacteriati</taxon>
        <taxon>Fusobacteriota</taxon>
        <taxon>Fusobacteriia</taxon>
        <taxon>Fusobacteriales</taxon>
        <taxon>Leptotrichiaceae</taxon>
        <taxon>Streptobacillus</taxon>
    </lineage>
</organism>
<dbReference type="EMBL" id="CP001779">
    <property type="protein sequence ID" value="ACZ01458.1"/>
    <property type="molecule type" value="Genomic_DNA"/>
</dbReference>
<feature type="domain" description="HD" evidence="3">
    <location>
        <begin position="61"/>
        <end position="263"/>
    </location>
</feature>
<dbReference type="InterPro" id="IPR050135">
    <property type="entry name" value="dGTPase-like"/>
</dbReference>
<dbReference type="CDD" id="cd00077">
    <property type="entry name" value="HDc"/>
    <property type="match status" value="1"/>
</dbReference>
<dbReference type="SUPFAM" id="SSF109604">
    <property type="entry name" value="HD-domain/PDEase-like"/>
    <property type="match status" value="1"/>
</dbReference>
<dbReference type="eggNOG" id="COG0232">
    <property type="taxonomic scope" value="Bacteria"/>
</dbReference>
<dbReference type="GO" id="GO:0006203">
    <property type="term" value="P:dGTP catabolic process"/>
    <property type="evidence" value="ECO:0007669"/>
    <property type="project" value="TreeGrafter"/>
</dbReference>
<evidence type="ECO:0000256" key="2">
    <source>
        <dbReference type="SAM" id="Coils"/>
    </source>
</evidence>
<dbReference type="InterPro" id="IPR027432">
    <property type="entry name" value="dGTP_triphosphohydrolase_C"/>
</dbReference>
<dbReference type="Gene3D" id="1.10.3550.10">
    <property type="entry name" value="eoxyguanosinetriphosphate triphosphohydrolase domain-like"/>
    <property type="match status" value="1"/>
</dbReference>
<dbReference type="InterPro" id="IPR003607">
    <property type="entry name" value="HD/PDEase_dom"/>
</dbReference>
<accession>D1AYT2</accession>
<dbReference type="GO" id="GO:0008832">
    <property type="term" value="F:dGTPase activity"/>
    <property type="evidence" value="ECO:0007669"/>
    <property type="project" value="UniProtKB-EC"/>
</dbReference>
<dbReference type="SMART" id="SM00471">
    <property type="entry name" value="HDc"/>
    <property type="match status" value="1"/>
</dbReference>
<dbReference type="Gene3D" id="1.10.3410.10">
    <property type="entry name" value="putative deoxyguanosinetriphosphate triphosphohydrolase like domain"/>
    <property type="match status" value="1"/>
</dbReference>
<dbReference type="Pfam" id="PF13286">
    <property type="entry name" value="HD_assoc"/>
    <property type="match status" value="1"/>
</dbReference>
<dbReference type="GeneID" id="29674278"/>